<dbReference type="GO" id="GO:0004519">
    <property type="term" value="F:endonuclease activity"/>
    <property type="evidence" value="ECO:0007669"/>
    <property type="project" value="UniProtKB-KW"/>
</dbReference>
<protein>
    <submittedName>
        <fullName evidence="2">Endonuclease-reverse transcriptase</fullName>
    </submittedName>
</protein>
<gene>
    <name evidence="2" type="ORF">QE152_g10268</name>
</gene>
<keyword evidence="3" id="KW-1185">Reference proteome</keyword>
<organism evidence="2 3">
    <name type="scientific">Popillia japonica</name>
    <name type="common">Japanese beetle</name>
    <dbReference type="NCBI Taxonomy" id="7064"/>
    <lineage>
        <taxon>Eukaryota</taxon>
        <taxon>Metazoa</taxon>
        <taxon>Ecdysozoa</taxon>
        <taxon>Arthropoda</taxon>
        <taxon>Hexapoda</taxon>
        <taxon>Insecta</taxon>
        <taxon>Pterygota</taxon>
        <taxon>Neoptera</taxon>
        <taxon>Endopterygota</taxon>
        <taxon>Coleoptera</taxon>
        <taxon>Polyphaga</taxon>
        <taxon>Scarabaeiformia</taxon>
        <taxon>Scarabaeidae</taxon>
        <taxon>Rutelinae</taxon>
        <taxon>Popillia</taxon>
    </lineage>
</organism>
<dbReference type="SUPFAM" id="SSF56219">
    <property type="entry name" value="DNase I-like"/>
    <property type="match status" value="1"/>
</dbReference>
<dbReference type="EMBL" id="JASPKY010000092">
    <property type="protein sequence ID" value="KAK9737990.1"/>
    <property type="molecule type" value="Genomic_DNA"/>
</dbReference>
<comment type="caution">
    <text evidence="2">The sequence shown here is derived from an EMBL/GenBank/DDBJ whole genome shotgun (WGS) entry which is preliminary data.</text>
</comment>
<evidence type="ECO:0000259" key="1">
    <source>
        <dbReference type="Pfam" id="PF14529"/>
    </source>
</evidence>
<proteinExistence type="predicted"/>
<sequence>MNFTDPRDQVITEWLAANDITVANEGQSPTFQRRDQPSIVDLSLTNDMKPQITKWHVSDKESLSDHNYILFDIERNSRDVDRRLDVKGVIKSRLVTIITFYLI</sequence>
<dbReference type="AlphaFoldDB" id="A0AAW1LS83"/>
<dbReference type="Gene3D" id="3.60.10.10">
    <property type="entry name" value="Endonuclease/exonuclease/phosphatase"/>
    <property type="match status" value="1"/>
</dbReference>
<keyword evidence="2" id="KW-0378">Hydrolase</keyword>
<dbReference type="InterPro" id="IPR036691">
    <property type="entry name" value="Endo/exonu/phosph_ase_sf"/>
</dbReference>
<dbReference type="Pfam" id="PF14529">
    <property type="entry name" value="Exo_endo_phos_2"/>
    <property type="match status" value="1"/>
</dbReference>
<keyword evidence="2" id="KW-0540">Nuclease</keyword>
<keyword evidence="2" id="KW-0255">Endonuclease</keyword>
<evidence type="ECO:0000313" key="2">
    <source>
        <dbReference type="EMBL" id="KAK9737990.1"/>
    </source>
</evidence>
<dbReference type="Proteomes" id="UP001458880">
    <property type="component" value="Unassembled WGS sequence"/>
</dbReference>
<dbReference type="InterPro" id="IPR005135">
    <property type="entry name" value="Endo/exonuclease/phosphatase"/>
</dbReference>
<evidence type="ECO:0000313" key="3">
    <source>
        <dbReference type="Proteomes" id="UP001458880"/>
    </source>
</evidence>
<feature type="domain" description="Endonuclease/exonuclease/phosphatase" evidence="1">
    <location>
        <begin position="4"/>
        <end position="69"/>
    </location>
</feature>
<reference evidence="2 3" key="1">
    <citation type="journal article" date="2024" name="BMC Genomics">
        <title>De novo assembly and annotation of Popillia japonica's genome with initial clues to its potential as an invasive pest.</title>
        <authorList>
            <person name="Cucini C."/>
            <person name="Boschi S."/>
            <person name="Funari R."/>
            <person name="Cardaioli E."/>
            <person name="Iannotti N."/>
            <person name="Marturano G."/>
            <person name="Paoli F."/>
            <person name="Bruttini M."/>
            <person name="Carapelli A."/>
            <person name="Frati F."/>
            <person name="Nardi F."/>
        </authorList>
    </citation>
    <scope>NUCLEOTIDE SEQUENCE [LARGE SCALE GENOMIC DNA]</scope>
    <source>
        <strain evidence="2">DMR45628</strain>
    </source>
</reference>
<name>A0AAW1LS83_POPJA</name>
<accession>A0AAW1LS83</accession>